<evidence type="ECO:0000313" key="4">
    <source>
        <dbReference type="Proteomes" id="UP000439983"/>
    </source>
</evidence>
<dbReference type="InterPro" id="IPR016707">
    <property type="entry name" value="Conjugal_tfr_TraB_rhizob"/>
</dbReference>
<dbReference type="NCBIfam" id="NF010400">
    <property type="entry name" value="PRK13825.1-4"/>
    <property type="match status" value="1"/>
</dbReference>
<dbReference type="NCBIfam" id="NF010398">
    <property type="entry name" value="PRK13825.1-2"/>
    <property type="match status" value="1"/>
</dbReference>
<dbReference type="GO" id="GO:0016020">
    <property type="term" value="C:membrane"/>
    <property type="evidence" value="ECO:0007669"/>
    <property type="project" value="InterPro"/>
</dbReference>
<evidence type="ECO:0000256" key="1">
    <source>
        <dbReference type="SAM" id="Phobius"/>
    </source>
</evidence>
<name>A0A6N7LDG7_SINTE</name>
<keyword evidence="1" id="KW-0472">Membrane</keyword>
<dbReference type="SUPFAM" id="SSF56317">
    <property type="entry name" value="Carbon-nitrogen hydrolase"/>
    <property type="match status" value="1"/>
</dbReference>
<dbReference type="Pfam" id="PF00795">
    <property type="entry name" value="CN_hydrolase"/>
    <property type="match status" value="1"/>
</dbReference>
<comment type="caution">
    <text evidence="3">The sequence shown here is derived from an EMBL/GenBank/DDBJ whole genome shotgun (WGS) entry which is preliminary data.</text>
</comment>
<protein>
    <submittedName>
        <fullName evidence="3">Conjugal transfer protein TraB</fullName>
    </submittedName>
</protein>
<feature type="transmembrane region" description="Helical" evidence="1">
    <location>
        <begin position="76"/>
        <end position="97"/>
    </location>
</feature>
<reference evidence="3 4" key="1">
    <citation type="journal article" date="2013" name="Genome Biol.">
        <title>Comparative genomics of the core and accessory genomes of 48 Sinorhizobium strains comprising five genospecies.</title>
        <authorList>
            <person name="Sugawara M."/>
            <person name="Epstein B."/>
            <person name="Badgley B.D."/>
            <person name="Unno T."/>
            <person name="Xu L."/>
            <person name="Reese J."/>
            <person name="Gyaneshwar P."/>
            <person name="Denny R."/>
            <person name="Mudge J."/>
            <person name="Bharti A.K."/>
            <person name="Farmer A.D."/>
            <person name="May G.D."/>
            <person name="Woodward J.E."/>
            <person name="Medigue C."/>
            <person name="Vallenet D."/>
            <person name="Lajus A."/>
            <person name="Rouy Z."/>
            <person name="Martinez-Vaz B."/>
            <person name="Tiffin P."/>
            <person name="Young N.D."/>
            <person name="Sadowsky M.J."/>
        </authorList>
    </citation>
    <scope>NUCLEOTIDE SEQUENCE [LARGE SCALE GENOMIC DNA]</scope>
    <source>
        <strain evidence="3 4">USDA4894</strain>
    </source>
</reference>
<feature type="transmembrane region" description="Helical" evidence="1">
    <location>
        <begin position="12"/>
        <end position="36"/>
    </location>
</feature>
<dbReference type="OrthoDB" id="8206526at2"/>
<dbReference type="InterPro" id="IPR036526">
    <property type="entry name" value="C-N_Hydrolase_sf"/>
</dbReference>
<evidence type="ECO:0000313" key="3">
    <source>
        <dbReference type="EMBL" id="MQX15802.1"/>
    </source>
</evidence>
<dbReference type="RefSeq" id="WP_153439750.1">
    <property type="nucleotide sequence ID" value="NZ_JACIGA010000024.1"/>
</dbReference>
<keyword evidence="1" id="KW-0812">Transmembrane</keyword>
<dbReference type="PROSITE" id="PS50263">
    <property type="entry name" value="CN_HYDROLASE"/>
    <property type="match status" value="1"/>
</dbReference>
<accession>A0A6N7LDG7</accession>
<keyword evidence="4" id="KW-1185">Reference proteome</keyword>
<evidence type="ECO:0000259" key="2">
    <source>
        <dbReference type="PROSITE" id="PS50263"/>
    </source>
</evidence>
<sequence>MRRDHFRPALLVIASIGAGAIGWNGHVVLLPVALVFPVLWSRARTRSVAALVSAGYFLMASRGLPQGVAAFYATDLWPGLALWLCASVSFVTVHAVLWTKRSGVRQFRYLLAAALTALPPFGITGWAHPITAAGVLFPGWGWWGLVAATAGLMGLITRMWPAVALAFLGFWFWSAANWTDPKLPEGWQGVDLEVGASLGRDASIQRHRDLIATVKNIGSERISSVVLPESSLGFLTPTVERLWVEALQGTEISVVAGAATIDAEAYDNVLVLLSADGGRLLYRERMPVPGSMWQPWRLWLGTSGSARANFFANPVATVGDRQVAPLICYEQLVVWPVLQSMLHDPDLILAVGNGWWTKGTSIVAIQRAIAVAWAKLFARPLVLSFNT</sequence>
<dbReference type="InterPro" id="IPR003010">
    <property type="entry name" value="C-N_Hydrolase"/>
</dbReference>
<gene>
    <name evidence="3" type="ORF">GHK62_13835</name>
</gene>
<feature type="domain" description="CN hydrolase" evidence="2">
    <location>
        <begin position="187"/>
        <end position="387"/>
    </location>
</feature>
<dbReference type="PIRSF" id="PIRSF017932">
    <property type="entry name" value="Conjugal_transfer_TraB_rhizob"/>
    <property type="match status" value="1"/>
</dbReference>
<keyword evidence="1" id="KW-1133">Transmembrane helix</keyword>
<dbReference type="Proteomes" id="UP000439983">
    <property type="component" value="Unassembled WGS sequence"/>
</dbReference>
<dbReference type="AlphaFoldDB" id="A0A6N7LDG7"/>
<proteinExistence type="predicted"/>
<feature type="transmembrane region" description="Helical" evidence="1">
    <location>
        <begin position="109"/>
        <end position="128"/>
    </location>
</feature>
<feature type="transmembrane region" description="Helical" evidence="1">
    <location>
        <begin position="140"/>
        <end position="173"/>
    </location>
</feature>
<organism evidence="3 4">
    <name type="scientific">Sinorhizobium terangae</name>
    <dbReference type="NCBI Taxonomy" id="110322"/>
    <lineage>
        <taxon>Bacteria</taxon>
        <taxon>Pseudomonadati</taxon>
        <taxon>Pseudomonadota</taxon>
        <taxon>Alphaproteobacteria</taxon>
        <taxon>Hyphomicrobiales</taxon>
        <taxon>Rhizobiaceae</taxon>
        <taxon>Sinorhizobium/Ensifer group</taxon>
        <taxon>Sinorhizobium</taxon>
    </lineage>
</organism>
<dbReference type="EMBL" id="WITC01000055">
    <property type="protein sequence ID" value="MQX15802.1"/>
    <property type="molecule type" value="Genomic_DNA"/>
</dbReference>
<dbReference type="Gene3D" id="3.60.110.10">
    <property type="entry name" value="Carbon-nitrogen hydrolase"/>
    <property type="match status" value="1"/>
</dbReference>